<evidence type="ECO:0000313" key="3">
    <source>
        <dbReference type="Proteomes" id="UP000749559"/>
    </source>
</evidence>
<dbReference type="InterPro" id="IPR036036">
    <property type="entry name" value="SOCS_box-like_dom_sf"/>
</dbReference>
<evidence type="ECO:0000313" key="2">
    <source>
        <dbReference type="EMBL" id="CAH1786178.1"/>
    </source>
</evidence>
<comment type="caution">
    <text evidence="2">The sequence shown here is derived from an EMBL/GenBank/DDBJ whole genome shotgun (WGS) entry which is preliminary data.</text>
</comment>
<dbReference type="InterPro" id="IPR002110">
    <property type="entry name" value="Ankyrin_rpt"/>
</dbReference>
<feature type="compositionally biased region" description="Acidic residues" evidence="1">
    <location>
        <begin position="1"/>
        <end position="10"/>
    </location>
</feature>
<dbReference type="Gene3D" id="1.10.750.20">
    <property type="entry name" value="SOCS box"/>
    <property type="match status" value="1"/>
</dbReference>
<dbReference type="PROSITE" id="PS50225">
    <property type="entry name" value="SOCS"/>
    <property type="match status" value="1"/>
</dbReference>
<dbReference type="AlphaFoldDB" id="A0A8J1XUF0"/>
<dbReference type="OrthoDB" id="448455at2759"/>
<dbReference type="EMBL" id="CAIIXF020000006">
    <property type="protein sequence ID" value="CAH1786178.1"/>
    <property type="molecule type" value="Genomic_DNA"/>
</dbReference>
<dbReference type="PANTHER" id="PTHR24198:SF165">
    <property type="entry name" value="ANKYRIN REPEAT-CONTAINING PROTEIN-RELATED"/>
    <property type="match status" value="1"/>
</dbReference>
<proteinExistence type="predicted"/>
<reference evidence="2" key="1">
    <citation type="submission" date="2022-03" db="EMBL/GenBank/DDBJ databases">
        <authorList>
            <person name="Martin C."/>
        </authorList>
    </citation>
    <scope>NUCLEOTIDE SEQUENCE</scope>
</reference>
<dbReference type="SUPFAM" id="SSF48403">
    <property type="entry name" value="Ankyrin repeat"/>
    <property type="match status" value="1"/>
</dbReference>
<dbReference type="Pfam" id="PF07525">
    <property type="entry name" value="SOCS_box"/>
    <property type="match status" value="1"/>
</dbReference>
<feature type="compositionally biased region" description="Polar residues" evidence="1">
    <location>
        <begin position="12"/>
        <end position="22"/>
    </location>
</feature>
<dbReference type="CDD" id="cd03716">
    <property type="entry name" value="SOCS_ASB_like"/>
    <property type="match status" value="1"/>
</dbReference>
<dbReference type="InterPro" id="IPR036770">
    <property type="entry name" value="Ankyrin_rpt-contain_sf"/>
</dbReference>
<dbReference type="PROSITE" id="PS50088">
    <property type="entry name" value="ANK_REPEAT"/>
    <property type="match status" value="9"/>
</dbReference>
<gene>
    <name evidence="2" type="ORF">OFUS_LOCUS12126</name>
</gene>
<dbReference type="Pfam" id="PF12796">
    <property type="entry name" value="Ank_2"/>
    <property type="match status" value="3"/>
</dbReference>
<evidence type="ECO:0000256" key="1">
    <source>
        <dbReference type="SAM" id="MobiDB-lite"/>
    </source>
</evidence>
<keyword evidence="3" id="KW-1185">Reference proteome</keyword>
<feature type="region of interest" description="Disordered" evidence="1">
    <location>
        <begin position="1"/>
        <end position="22"/>
    </location>
</feature>
<sequence length="586" mass="65733">MEDIQMEEGYNDATNHQATRNSSDITQSIYNKDYTQLMHILHDEYQSPTEFNLTFLHSLAIEAIQSQDLETLECLVMSQPSLVMRVRKEDQEKRLIHYAAEMGNVELMKWVVNKGSPLSVTDKTGYSAMHYAIEGHFLEAVAFLLKEGISVNRARSRDGYLAIHLAVMKGHLEMVKLLRNRGHADLNALTKPPSGISQDNTENRPIHIAAQLEDYLMLDYLCVAGADINGQNSKGDTALNIVVRKDNEDLVNYLLNHGASTEIFNNTGFTVLHDAALSNTPRVMQILLEHGCNVDTLSYKESPQESDKAALGCTALHYAATHGHTVIAKMLLDKGAKVDIRAVSTLRTPCIMATDGAHYDILHALLQAGANVNIPDVQNSTALHVVQNISRNKQAPSAIDITQLLIEYGADLNYPDSHGFTPLDKCVGQLMRQNYNKHLLSLLVTSGARLEQSSKRSTQHRSPNSSLCWLAWKKQLKSAQFLIEAGWSLTTESWITFTAPNKQLTEFLDSVQRMLRHPPMLQHSCRMAIRKHLMAESDNREILTKVSRLDLPNRLKSYINLEVESEVMLSDSQWRNDEFIAIIGPV</sequence>
<dbReference type="PANTHER" id="PTHR24198">
    <property type="entry name" value="ANKYRIN REPEAT AND PROTEIN KINASE DOMAIN-CONTAINING PROTEIN"/>
    <property type="match status" value="1"/>
</dbReference>
<dbReference type="Gene3D" id="1.25.40.20">
    <property type="entry name" value="Ankyrin repeat-containing domain"/>
    <property type="match status" value="3"/>
</dbReference>
<dbReference type="Proteomes" id="UP000749559">
    <property type="component" value="Unassembled WGS sequence"/>
</dbReference>
<dbReference type="InterPro" id="IPR001496">
    <property type="entry name" value="SOCS_box"/>
</dbReference>
<dbReference type="PROSITE" id="PS50297">
    <property type="entry name" value="ANK_REP_REGION"/>
    <property type="match status" value="5"/>
</dbReference>
<name>A0A8J1XUF0_OWEFU</name>
<dbReference type="SMART" id="SM00248">
    <property type="entry name" value="ANK"/>
    <property type="match status" value="11"/>
</dbReference>
<dbReference type="SMART" id="SM00969">
    <property type="entry name" value="SOCS_box"/>
    <property type="match status" value="1"/>
</dbReference>
<organism evidence="2 3">
    <name type="scientific">Owenia fusiformis</name>
    <name type="common">Polychaete worm</name>
    <dbReference type="NCBI Taxonomy" id="6347"/>
    <lineage>
        <taxon>Eukaryota</taxon>
        <taxon>Metazoa</taxon>
        <taxon>Spiralia</taxon>
        <taxon>Lophotrochozoa</taxon>
        <taxon>Annelida</taxon>
        <taxon>Polychaeta</taxon>
        <taxon>Sedentaria</taxon>
        <taxon>Canalipalpata</taxon>
        <taxon>Sabellida</taxon>
        <taxon>Oweniida</taxon>
        <taxon>Oweniidae</taxon>
        <taxon>Owenia</taxon>
    </lineage>
</organism>
<dbReference type="PRINTS" id="PR01415">
    <property type="entry name" value="ANKYRIN"/>
</dbReference>
<protein>
    <submittedName>
        <fullName evidence="2">Uncharacterized protein</fullName>
    </submittedName>
</protein>
<accession>A0A8J1XUF0</accession>
<dbReference type="SUPFAM" id="SSF158235">
    <property type="entry name" value="SOCS box-like"/>
    <property type="match status" value="1"/>
</dbReference>
<dbReference type="GO" id="GO:0035556">
    <property type="term" value="P:intracellular signal transduction"/>
    <property type="evidence" value="ECO:0007669"/>
    <property type="project" value="InterPro"/>
</dbReference>